<keyword evidence="9" id="KW-1185">Reference proteome</keyword>
<dbReference type="Pfam" id="PF00808">
    <property type="entry name" value="CBFD_NFYB_HMF"/>
    <property type="match status" value="1"/>
</dbReference>
<evidence type="ECO:0000256" key="1">
    <source>
        <dbReference type="ARBA" id="ARBA00004123"/>
    </source>
</evidence>
<evidence type="ECO:0000256" key="5">
    <source>
        <dbReference type="ARBA" id="ARBA00042096"/>
    </source>
</evidence>
<feature type="region of interest" description="Disordered" evidence="6">
    <location>
        <begin position="1"/>
        <end position="20"/>
    </location>
</feature>
<reference evidence="8" key="1">
    <citation type="journal article" date="2020" name="Stud. Mycol.">
        <title>101 Dothideomycetes genomes: a test case for predicting lifestyles and emergence of pathogens.</title>
        <authorList>
            <person name="Haridas S."/>
            <person name="Albert R."/>
            <person name="Binder M."/>
            <person name="Bloem J."/>
            <person name="Labutti K."/>
            <person name="Salamov A."/>
            <person name="Andreopoulos B."/>
            <person name="Baker S."/>
            <person name="Barry K."/>
            <person name="Bills G."/>
            <person name="Bluhm B."/>
            <person name="Cannon C."/>
            <person name="Castanera R."/>
            <person name="Culley D."/>
            <person name="Daum C."/>
            <person name="Ezra D."/>
            <person name="Gonzalez J."/>
            <person name="Henrissat B."/>
            <person name="Kuo A."/>
            <person name="Liang C."/>
            <person name="Lipzen A."/>
            <person name="Lutzoni F."/>
            <person name="Magnuson J."/>
            <person name="Mondo S."/>
            <person name="Nolan M."/>
            <person name="Ohm R."/>
            <person name="Pangilinan J."/>
            <person name="Park H.-J."/>
            <person name="Ramirez L."/>
            <person name="Alfaro M."/>
            <person name="Sun H."/>
            <person name="Tritt A."/>
            <person name="Yoshinaga Y."/>
            <person name="Zwiers L.-H."/>
            <person name="Turgeon B."/>
            <person name="Goodwin S."/>
            <person name="Spatafora J."/>
            <person name="Crous P."/>
            <person name="Grigoriev I."/>
        </authorList>
    </citation>
    <scope>NUCLEOTIDE SEQUENCE</scope>
    <source>
        <strain evidence="8">CBS 115976</strain>
    </source>
</reference>
<dbReference type="EMBL" id="MU004237">
    <property type="protein sequence ID" value="KAF2667302.1"/>
    <property type="molecule type" value="Genomic_DNA"/>
</dbReference>
<gene>
    <name evidence="8" type="ORF">BT63DRAFT_414890</name>
</gene>
<feature type="compositionally biased region" description="Basic and acidic residues" evidence="6">
    <location>
        <begin position="139"/>
        <end position="152"/>
    </location>
</feature>
<feature type="region of interest" description="Disordered" evidence="6">
    <location>
        <begin position="131"/>
        <end position="321"/>
    </location>
</feature>
<feature type="domain" description="Transcription factor CBF/NF-Y/archaeal histone" evidence="7">
    <location>
        <begin position="40"/>
        <end position="104"/>
    </location>
</feature>
<name>A0A6A6U583_9PEZI</name>
<keyword evidence="3" id="KW-0539">Nucleus</keyword>
<evidence type="ECO:0000256" key="3">
    <source>
        <dbReference type="ARBA" id="ARBA00023242"/>
    </source>
</evidence>
<protein>
    <recommendedName>
        <fullName evidence="4">DNA polymerase epsilon subunit D</fullName>
    </recommendedName>
    <alternativeName>
        <fullName evidence="5">DNA polymerase II subunit D</fullName>
    </alternativeName>
</protein>
<feature type="compositionally biased region" description="Acidic residues" evidence="6">
    <location>
        <begin position="300"/>
        <end position="321"/>
    </location>
</feature>
<dbReference type="GO" id="GO:0046982">
    <property type="term" value="F:protein heterodimerization activity"/>
    <property type="evidence" value="ECO:0007669"/>
    <property type="project" value="InterPro"/>
</dbReference>
<proteinExistence type="predicted"/>
<dbReference type="GO" id="GO:0006272">
    <property type="term" value="P:leading strand elongation"/>
    <property type="evidence" value="ECO:0007669"/>
    <property type="project" value="TreeGrafter"/>
</dbReference>
<dbReference type="PANTHER" id="PTHR46172">
    <property type="entry name" value="DNA POLYMERASE EPSILON SUBUNIT 3"/>
    <property type="match status" value="1"/>
</dbReference>
<dbReference type="Proteomes" id="UP000799302">
    <property type="component" value="Unassembled WGS sequence"/>
</dbReference>
<dbReference type="AlphaFoldDB" id="A0A6A6U583"/>
<feature type="compositionally biased region" description="Gly residues" evidence="6">
    <location>
        <begin position="193"/>
        <end position="207"/>
    </location>
</feature>
<feature type="compositionally biased region" description="Acidic residues" evidence="6">
    <location>
        <begin position="256"/>
        <end position="293"/>
    </location>
</feature>
<keyword evidence="2" id="KW-0235">DNA replication</keyword>
<evidence type="ECO:0000256" key="6">
    <source>
        <dbReference type="SAM" id="MobiDB-lite"/>
    </source>
</evidence>
<evidence type="ECO:0000313" key="9">
    <source>
        <dbReference type="Proteomes" id="UP000799302"/>
    </source>
</evidence>
<accession>A0A6A6U583</accession>
<dbReference type="SUPFAM" id="SSF47113">
    <property type="entry name" value="Histone-fold"/>
    <property type="match status" value="1"/>
</dbReference>
<organism evidence="8 9">
    <name type="scientific">Microthyrium microscopicum</name>
    <dbReference type="NCBI Taxonomy" id="703497"/>
    <lineage>
        <taxon>Eukaryota</taxon>
        <taxon>Fungi</taxon>
        <taxon>Dikarya</taxon>
        <taxon>Ascomycota</taxon>
        <taxon>Pezizomycotina</taxon>
        <taxon>Dothideomycetes</taxon>
        <taxon>Dothideomycetes incertae sedis</taxon>
        <taxon>Microthyriales</taxon>
        <taxon>Microthyriaceae</taxon>
        <taxon>Microthyrium</taxon>
    </lineage>
</organism>
<evidence type="ECO:0000259" key="7">
    <source>
        <dbReference type="Pfam" id="PF00808"/>
    </source>
</evidence>
<dbReference type="InterPro" id="IPR009072">
    <property type="entry name" value="Histone-fold"/>
</dbReference>
<evidence type="ECO:0000256" key="4">
    <source>
        <dbReference type="ARBA" id="ARBA00039775"/>
    </source>
</evidence>
<dbReference type="PANTHER" id="PTHR46172:SF1">
    <property type="entry name" value="DNA POLYMERASE EPSILON SUBUNIT 3"/>
    <property type="match status" value="1"/>
</dbReference>
<dbReference type="InterPro" id="IPR003958">
    <property type="entry name" value="CBFA_NFYB_domain"/>
</dbReference>
<evidence type="ECO:0000313" key="8">
    <source>
        <dbReference type="EMBL" id="KAF2667302.1"/>
    </source>
</evidence>
<dbReference type="GO" id="GO:0006974">
    <property type="term" value="P:DNA damage response"/>
    <property type="evidence" value="ECO:0007669"/>
    <property type="project" value="TreeGrafter"/>
</dbReference>
<evidence type="ECO:0000256" key="2">
    <source>
        <dbReference type="ARBA" id="ARBA00022705"/>
    </source>
</evidence>
<comment type="subcellular location">
    <subcellularLocation>
        <location evidence="1">Nucleus</location>
    </subcellularLocation>
</comment>
<dbReference type="InterPro" id="IPR051377">
    <property type="entry name" value="DNA_Pol-Epsilon_Subunit"/>
</dbReference>
<dbReference type="GO" id="GO:0008623">
    <property type="term" value="C:CHRAC"/>
    <property type="evidence" value="ECO:0007669"/>
    <property type="project" value="TreeGrafter"/>
</dbReference>
<dbReference type="GO" id="GO:0031507">
    <property type="term" value="P:heterochromatin formation"/>
    <property type="evidence" value="ECO:0007669"/>
    <property type="project" value="TreeGrafter"/>
</dbReference>
<dbReference type="GO" id="GO:0031490">
    <property type="term" value="F:chromatin DNA binding"/>
    <property type="evidence" value="ECO:0007669"/>
    <property type="project" value="TreeGrafter"/>
</dbReference>
<dbReference type="Gene3D" id="1.10.20.10">
    <property type="entry name" value="Histone, subunit A"/>
    <property type="match status" value="1"/>
</dbReference>
<dbReference type="OrthoDB" id="1707486at2759"/>
<dbReference type="GO" id="GO:0008622">
    <property type="term" value="C:epsilon DNA polymerase complex"/>
    <property type="evidence" value="ECO:0007669"/>
    <property type="project" value="TreeGrafter"/>
</dbReference>
<dbReference type="CDD" id="cd22928">
    <property type="entry name" value="HFD_POLE3_DPB4"/>
    <property type="match status" value="1"/>
</dbReference>
<sequence>MPPRKSVGASSTAGPDGESIMDISIASAKDKDSLAVEDLGLPKSMVQRLAKGVLPANTQIQKDAQTAIWKSATVFVSHLASAANENAQHANKKTIQPADVLDALKDLEFPGFIPRLEQELAKYNAIQSSKRNSYRKKIRDSSDVNSKAKEPTDLDNSTTTPPRAASEVNSEMVPDSPNSMASGIPFDAYGGASSSGGGLARSGGGLVNSGLANSGMGPGVPGSASRDEVRVVIPATVSRKAQMEEPAAKRARRDGEDVDMDAEEEEDVEDDVEDDVEEEEDEEEEPEEDDEEAPGPLMEDPLEEIDDEDDEDEAVDGDESD</sequence>